<dbReference type="SUPFAM" id="SSF56801">
    <property type="entry name" value="Acetyl-CoA synthetase-like"/>
    <property type="match status" value="1"/>
</dbReference>
<feature type="domain" description="AMP-binding enzyme C-terminal" evidence="2">
    <location>
        <begin position="463"/>
        <end position="547"/>
    </location>
</feature>
<protein>
    <submittedName>
        <fullName evidence="4">Acyl-CoA synthetase family member 2, mitochondrial-like</fullName>
    </submittedName>
</protein>
<accession>A0A8B8D1H6</accession>
<name>A0A8B8D1H6_CRAVI</name>
<dbReference type="Gene3D" id="3.30.300.30">
    <property type="match status" value="1"/>
</dbReference>
<evidence type="ECO:0000313" key="4">
    <source>
        <dbReference type="RefSeq" id="XP_022321615.1"/>
    </source>
</evidence>
<dbReference type="InterPro" id="IPR025110">
    <property type="entry name" value="AMP-bd_C"/>
</dbReference>
<dbReference type="Pfam" id="PF00501">
    <property type="entry name" value="AMP-binding"/>
    <property type="match status" value="1"/>
</dbReference>
<dbReference type="InterPro" id="IPR000873">
    <property type="entry name" value="AMP-dep_synth/lig_dom"/>
</dbReference>
<evidence type="ECO:0000313" key="3">
    <source>
        <dbReference type="Proteomes" id="UP000694844"/>
    </source>
</evidence>
<proteinExistence type="predicted"/>
<dbReference type="InterPro" id="IPR020845">
    <property type="entry name" value="AMP-binding_CS"/>
</dbReference>
<dbReference type="AlphaFoldDB" id="A0A8B8D1H6"/>
<dbReference type="Proteomes" id="UP000694844">
    <property type="component" value="Chromosome 3"/>
</dbReference>
<keyword evidence="3" id="KW-1185">Reference proteome</keyword>
<dbReference type="PROSITE" id="PS00455">
    <property type="entry name" value="AMP_BINDING"/>
    <property type="match status" value="1"/>
</dbReference>
<evidence type="ECO:0000259" key="1">
    <source>
        <dbReference type="Pfam" id="PF00501"/>
    </source>
</evidence>
<gene>
    <name evidence="4" type="primary">LOC111123515</name>
</gene>
<organism evidence="3 4">
    <name type="scientific">Crassostrea virginica</name>
    <name type="common">Eastern oyster</name>
    <dbReference type="NCBI Taxonomy" id="6565"/>
    <lineage>
        <taxon>Eukaryota</taxon>
        <taxon>Metazoa</taxon>
        <taxon>Spiralia</taxon>
        <taxon>Lophotrochozoa</taxon>
        <taxon>Mollusca</taxon>
        <taxon>Bivalvia</taxon>
        <taxon>Autobranchia</taxon>
        <taxon>Pteriomorphia</taxon>
        <taxon>Ostreida</taxon>
        <taxon>Ostreoidea</taxon>
        <taxon>Ostreidae</taxon>
        <taxon>Crassostrea</taxon>
    </lineage>
</organism>
<dbReference type="PANTHER" id="PTHR42814:SF3">
    <property type="entry name" value="BETA-N-ACETYLHEXOSAMINIDASE"/>
    <property type="match status" value="1"/>
</dbReference>
<evidence type="ECO:0000259" key="2">
    <source>
        <dbReference type="Pfam" id="PF13193"/>
    </source>
</evidence>
<dbReference type="KEGG" id="cvn:111123515"/>
<dbReference type="Gene3D" id="3.40.50.12780">
    <property type="entry name" value="N-terminal domain of ligase-like"/>
    <property type="match status" value="1"/>
</dbReference>
<dbReference type="InterPro" id="IPR042099">
    <property type="entry name" value="ANL_N_sf"/>
</dbReference>
<reference evidence="4" key="1">
    <citation type="submission" date="2025-08" db="UniProtKB">
        <authorList>
            <consortium name="RefSeq"/>
        </authorList>
    </citation>
    <scope>IDENTIFICATION</scope>
    <source>
        <tissue evidence="4">Whole sample</tissue>
    </source>
</reference>
<dbReference type="Pfam" id="PF13193">
    <property type="entry name" value="AMP-binding_C"/>
    <property type="match status" value="1"/>
</dbReference>
<dbReference type="PANTHER" id="PTHR42814">
    <property type="entry name" value="AMP-BINDING DOMAIN-CONTAINING PROTEIN"/>
    <property type="match status" value="1"/>
</dbReference>
<feature type="domain" description="AMP-dependent synthetase/ligase" evidence="1">
    <location>
        <begin position="29"/>
        <end position="411"/>
    </location>
</feature>
<sequence length="568" mass="63297">MMEEIENQSYLRSVDNMDVPYTTLPKLLQKWATIKPESEALVFYAYDQPKTSITFGKLCQDAVTLAKGIRRLGIDKGDIVGIGGKNSLEWLVSTFAVLFAGACPMYLTFHDKTGDGMKRIVNKVGGCKMLIIDPGLDDIHWKICQNFLQVDASTGAVEESEIPSVKWVLLTTALESRKQCFTIKDVIFDENTSLPEIDPEDTAAILQTSGSTGFPKAVKYSHYRIIKCGLHFAFALDWNPENGEFILFNDRPFYWLGGYPSFSLVTGGKHITQTNMLTFSSIPEAMMFTSEIVQNEKVPYAFFIVPFLLELLMLKKFTWTFKGVLTGGQPVPASCLSAIGKVYNILGVLYGSTEAAFNMGKIYRSSNDKYVGLSALPGVEIKIVGENGMMVPIGAKGELYVRNVPSFPGYLNEPEKTAKVLTDSGWYKTDDFAQVNSDRCVEIFGRVSDVMEIAGAKILPSFVEEIIKKNKAVKEAVVFSVKDTLHNDDMPCAAVVRTDEKALTEHSLKAFMKKELQFSQEAKFLESIYVPKHIVFHKELPKTPTGKSDRSKTRDISLPYIMTESGEI</sequence>
<dbReference type="GeneID" id="111123515"/>
<dbReference type="OrthoDB" id="5953112at2759"/>
<dbReference type="RefSeq" id="XP_022321615.1">
    <property type="nucleotide sequence ID" value="XM_022465907.1"/>
</dbReference>
<dbReference type="InterPro" id="IPR045851">
    <property type="entry name" value="AMP-bd_C_sf"/>
</dbReference>